<evidence type="ECO:0000256" key="4">
    <source>
        <dbReference type="ARBA" id="ARBA00023136"/>
    </source>
</evidence>
<keyword evidence="4" id="KW-0472">Membrane</keyword>
<dbReference type="InterPro" id="IPR006260">
    <property type="entry name" value="TonB/TolA_C"/>
</dbReference>
<evidence type="ECO:0000256" key="2">
    <source>
        <dbReference type="ARBA" id="ARBA00022692"/>
    </source>
</evidence>
<dbReference type="NCBIfam" id="TIGR01352">
    <property type="entry name" value="tonB_Cterm"/>
    <property type="match status" value="1"/>
</dbReference>
<protein>
    <recommendedName>
        <fullName evidence="6">TonB C-terminal domain-containing protein</fullName>
    </recommendedName>
</protein>
<gene>
    <name evidence="5" type="ORF">METZ01_LOCUS21152</name>
</gene>
<evidence type="ECO:0000256" key="1">
    <source>
        <dbReference type="ARBA" id="ARBA00004167"/>
    </source>
</evidence>
<evidence type="ECO:0000313" key="5">
    <source>
        <dbReference type="EMBL" id="SUZ68298.1"/>
    </source>
</evidence>
<keyword evidence="3" id="KW-1133">Transmembrane helix</keyword>
<proteinExistence type="predicted"/>
<name>A0A381PP98_9ZZZZ</name>
<sequence>MGLVLSFANFFQIDNLYSLNKIEPMPAYLVFEKPQVLKKITNNKMVKKQIYEESVIASPIIETADTRAELENIKVEKDLLLKEIINNETKSSVEEISFFSNIIRDQVIRNWKQPSSAQKGMTVEILITLVPTGEIIQVNLTKSSGNQAFDNSALNAVQKVSKFENLDMGRKLFDNHFRKFTLVFNPDN</sequence>
<evidence type="ECO:0000256" key="3">
    <source>
        <dbReference type="ARBA" id="ARBA00022989"/>
    </source>
</evidence>
<evidence type="ECO:0008006" key="6">
    <source>
        <dbReference type="Google" id="ProtNLM"/>
    </source>
</evidence>
<dbReference type="Pfam" id="PF13103">
    <property type="entry name" value="TonB_2"/>
    <property type="match status" value="1"/>
</dbReference>
<dbReference type="AlphaFoldDB" id="A0A381PP98"/>
<dbReference type="SUPFAM" id="SSF74653">
    <property type="entry name" value="TolA/TonB C-terminal domain"/>
    <property type="match status" value="1"/>
</dbReference>
<dbReference type="Gene3D" id="3.30.1150.10">
    <property type="match status" value="1"/>
</dbReference>
<reference evidence="5" key="1">
    <citation type="submission" date="2018-05" db="EMBL/GenBank/DDBJ databases">
        <authorList>
            <person name="Lanie J.A."/>
            <person name="Ng W.-L."/>
            <person name="Kazmierczak K.M."/>
            <person name="Andrzejewski T.M."/>
            <person name="Davidsen T.M."/>
            <person name="Wayne K.J."/>
            <person name="Tettelin H."/>
            <person name="Glass J.I."/>
            <person name="Rusch D."/>
            <person name="Podicherti R."/>
            <person name="Tsui H.-C.T."/>
            <person name="Winkler M.E."/>
        </authorList>
    </citation>
    <scope>NUCLEOTIDE SEQUENCE</scope>
</reference>
<dbReference type="EMBL" id="UINC01001036">
    <property type="protein sequence ID" value="SUZ68298.1"/>
    <property type="molecule type" value="Genomic_DNA"/>
</dbReference>
<keyword evidence="2" id="KW-0812">Transmembrane</keyword>
<organism evidence="5">
    <name type="scientific">marine metagenome</name>
    <dbReference type="NCBI Taxonomy" id="408172"/>
    <lineage>
        <taxon>unclassified sequences</taxon>
        <taxon>metagenomes</taxon>
        <taxon>ecological metagenomes</taxon>
    </lineage>
</organism>
<comment type="subcellular location">
    <subcellularLocation>
        <location evidence="1">Membrane</location>
        <topology evidence="1">Single-pass membrane protein</topology>
    </subcellularLocation>
</comment>
<accession>A0A381PP98</accession>
<dbReference type="GO" id="GO:0016020">
    <property type="term" value="C:membrane"/>
    <property type="evidence" value="ECO:0007669"/>
    <property type="project" value="UniProtKB-SubCell"/>
</dbReference>